<dbReference type="SUPFAM" id="SSF53098">
    <property type="entry name" value="Ribonuclease H-like"/>
    <property type="match status" value="1"/>
</dbReference>
<dbReference type="InterPro" id="IPR036397">
    <property type="entry name" value="RNaseH_sf"/>
</dbReference>
<sequence>VEKHELGRELYQLASLGVKLLEAEDSGVTIQDTTVSSLVIEVKSRQQEDPSLEQLRSKAQNQQTLAFDIAEDEVLRYSGRLCVSNVAGLPHRIMEEAHHFRYSIHPSSTKMYHDIKKFYWWHGMKKDVVEFVAQCPNYQQVKVEHQKPAGQVHEIAIPLWKWEAINMDFTTGLPRSCHKFDSIWVIVNRLTKSSHFLPVRATLTAEDYAGLYIREIVRLHGDPSRVVPVEDVQITEELSYEETPVAILDRQVRKLRTKEVALVKVLWRNKNREEVTWEADDGMRSKYPHLFQIPG</sequence>
<evidence type="ECO:0000259" key="1">
    <source>
        <dbReference type="Pfam" id="PF17921"/>
    </source>
</evidence>
<dbReference type="Proteomes" id="UP001234989">
    <property type="component" value="Chromosome 4"/>
</dbReference>
<dbReference type="Gene3D" id="3.30.420.10">
    <property type="entry name" value="Ribonuclease H-like superfamily/Ribonuclease H"/>
    <property type="match status" value="1"/>
</dbReference>
<evidence type="ECO:0000313" key="3">
    <source>
        <dbReference type="Proteomes" id="UP001234989"/>
    </source>
</evidence>
<dbReference type="PANTHER" id="PTHR45835:SF91">
    <property type="entry name" value="RETROTRANSPOSON, TY3-GYPSY SUBCLASS-LIKE PROTEIN"/>
    <property type="match status" value="1"/>
</dbReference>
<feature type="domain" description="Integrase zinc-binding" evidence="1">
    <location>
        <begin position="91"/>
        <end position="143"/>
    </location>
</feature>
<dbReference type="InterPro" id="IPR041588">
    <property type="entry name" value="Integrase_H2C2"/>
</dbReference>
<dbReference type="GO" id="GO:0003676">
    <property type="term" value="F:nucleic acid binding"/>
    <property type="evidence" value="ECO:0007669"/>
    <property type="project" value="InterPro"/>
</dbReference>
<dbReference type="InterPro" id="IPR012337">
    <property type="entry name" value="RNaseH-like_sf"/>
</dbReference>
<protein>
    <recommendedName>
        <fullName evidence="1">Integrase zinc-binding domain-containing protein</fullName>
    </recommendedName>
</protein>
<evidence type="ECO:0000313" key="2">
    <source>
        <dbReference type="EMBL" id="WMV26553.1"/>
    </source>
</evidence>
<keyword evidence="3" id="KW-1185">Reference proteome</keyword>
<accession>A0AAF0QQK0</accession>
<organism evidence="2 3">
    <name type="scientific">Solanum verrucosum</name>
    <dbReference type="NCBI Taxonomy" id="315347"/>
    <lineage>
        <taxon>Eukaryota</taxon>
        <taxon>Viridiplantae</taxon>
        <taxon>Streptophyta</taxon>
        <taxon>Embryophyta</taxon>
        <taxon>Tracheophyta</taxon>
        <taxon>Spermatophyta</taxon>
        <taxon>Magnoliopsida</taxon>
        <taxon>eudicotyledons</taxon>
        <taxon>Gunneridae</taxon>
        <taxon>Pentapetalae</taxon>
        <taxon>asterids</taxon>
        <taxon>lamiids</taxon>
        <taxon>Solanales</taxon>
        <taxon>Solanaceae</taxon>
        <taxon>Solanoideae</taxon>
        <taxon>Solaneae</taxon>
        <taxon>Solanum</taxon>
    </lineage>
</organism>
<dbReference type="PANTHER" id="PTHR45835">
    <property type="entry name" value="YALI0A06105P"/>
    <property type="match status" value="1"/>
</dbReference>
<name>A0AAF0QQK0_SOLVR</name>
<gene>
    <name evidence="2" type="ORF">MTR67_019938</name>
</gene>
<dbReference type="Pfam" id="PF17921">
    <property type="entry name" value="Integrase_H2C2"/>
    <property type="match status" value="1"/>
</dbReference>
<dbReference type="EMBL" id="CP133615">
    <property type="protein sequence ID" value="WMV26553.1"/>
    <property type="molecule type" value="Genomic_DNA"/>
</dbReference>
<dbReference type="Gene3D" id="1.10.340.70">
    <property type="match status" value="1"/>
</dbReference>
<feature type="non-terminal residue" evidence="2">
    <location>
        <position position="1"/>
    </location>
</feature>
<dbReference type="AlphaFoldDB" id="A0AAF0QQK0"/>
<reference evidence="2" key="1">
    <citation type="submission" date="2023-08" db="EMBL/GenBank/DDBJ databases">
        <title>A de novo genome assembly of Solanum verrucosum Schlechtendal, a Mexican diploid species geographically isolated from the other diploid A-genome species in potato relatives.</title>
        <authorList>
            <person name="Hosaka K."/>
        </authorList>
    </citation>
    <scope>NUCLEOTIDE SEQUENCE</scope>
    <source>
        <tissue evidence="2">Young leaves</tissue>
    </source>
</reference>
<proteinExistence type="predicted"/>